<dbReference type="Proteomes" id="UP000187209">
    <property type="component" value="Unassembled WGS sequence"/>
</dbReference>
<gene>
    <name evidence="1" type="ORF">SteCoe_3756</name>
</gene>
<comment type="caution">
    <text evidence="1">The sequence shown here is derived from an EMBL/GenBank/DDBJ whole genome shotgun (WGS) entry which is preliminary data.</text>
</comment>
<organism evidence="1 2">
    <name type="scientific">Stentor coeruleus</name>
    <dbReference type="NCBI Taxonomy" id="5963"/>
    <lineage>
        <taxon>Eukaryota</taxon>
        <taxon>Sar</taxon>
        <taxon>Alveolata</taxon>
        <taxon>Ciliophora</taxon>
        <taxon>Postciliodesmatophora</taxon>
        <taxon>Heterotrichea</taxon>
        <taxon>Heterotrichida</taxon>
        <taxon>Stentoridae</taxon>
        <taxon>Stentor</taxon>
    </lineage>
</organism>
<dbReference type="AlphaFoldDB" id="A0A1R2CWD9"/>
<evidence type="ECO:0000313" key="1">
    <source>
        <dbReference type="EMBL" id="OMJ93293.1"/>
    </source>
</evidence>
<proteinExistence type="predicted"/>
<reference evidence="1 2" key="1">
    <citation type="submission" date="2016-11" db="EMBL/GenBank/DDBJ databases">
        <title>The macronuclear genome of Stentor coeruleus: a giant cell with tiny introns.</title>
        <authorList>
            <person name="Slabodnick M."/>
            <person name="Ruby J.G."/>
            <person name="Reiff S.B."/>
            <person name="Swart E.C."/>
            <person name="Gosai S."/>
            <person name="Prabakaran S."/>
            <person name="Witkowska E."/>
            <person name="Larue G.E."/>
            <person name="Fisher S."/>
            <person name="Freeman R.M."/>
            <person name="Gunawardena J."/>
            <person name="Chu W."/>
            <person name="Stover N.A."/>
            <person name="Gregory B.D."/>
            <person name="Nowacki M."/>
            <person name="Derisi J."/>
            <person name="Roy S.W."/>
            <person name="Marshall W.F."/>
            <person name="Sood P."/>
        </authorList>
    </citation>
    <scope>NUCLEOTIDE SEQUENCE [LARGE SCALE GENOMIC DNA]</scope>
    <source>
        <strain evidence="1">WM001</strain>
    </source>
</reference>
<keyword evidence="2" id="KW-1185">Reference proteome</keyword>
<accession>A0A1R2CWD9</accession>
<evidence type="ECO:0000313" key="2">
    <source>
        <dbReference type="Proteomes" id="UP000187209"/>
    </source>
</evidence>
<name>A0A1R2CWD9_9CILI</name>
<sequence>MSEDPSTQPSELLKPRFGFFSYIPGVHRIVTPKKTKQNFPTIHITKSSINKPFLDTSQSYISIGDKFHESKFELRPNKYSSEKMLSVHNKIFKPPGPYCDPYLPYPFIPTKQYKSKTVQSDEHYKNIKVPKTEKLFSIFPYINPENQPKTIPRPKFFQKKKFVSVVKRNNCFNNSAVVYGSTNILQESSDECEDKVVDEVVDEVEVLKDLEKNFKPMGRSTSEIFAQYQYKSEIDFPAKKRLPAVTKIHKKMFKRTNVDASKASPSIVKMQVNLMKEYKLS</sequence>
<protein>
    <submittedName>
        <fullName evidence="1">Uncharacterized protein</fullName>
    </submittedName>
</protein>
<dbReference type="EMBL" id="MPUH01000045">
    <property type="protein sequence ID" value="OMJ93293.1"/>
    <property type="molecule type" value="Genomic_DNA"/>
</dbReference>